<organism evidence="1 2">
    <name type="scientific">Fistulina hepatica ATCC 64428</name>
    <dbReference type="NCBI Taxonomy" id="1128425"/>
    <lineage>
        <taxon>Eukaryota</taxon>
        <taxon>Fungi</taxon>
        <taxon>Dikarya</taxon>
        <taxon>Basidiomycota</taxon>
        <taxon>Agaricomycotina</taxon>
        <taxon>Agaricomycetes</taxon>
        <taxon>Agaricomycetidae</taxon>
        <taxon>Agaricales</taxon>
        <taxon>Fistulinaceae</taxon>
        <taxon>Fistulina</taxon>
    </lineage>
</organism>
<evidence type="ECO:0000313" key="1">
    <source>
        <dbReference type="EMBL" id="KIY46536.1"/>
    </source>
</evidence>
<dbReference type="EMBL" id="KN882028">
    <property type="protein sequence ID" value="KIY46536.1"/>
    <property type="molecule type" value="Genomic_DNA"/>
</dbReference>
<sequence length="56" mass="6034">MPLTLCQGGYGQNIGAGWTAAEVGAMITDAMYNDEMMNFQDLYGEANPSMANFAHI</sequence>
<name>A0A0D7A9A7_9AGAR</name>
<accession>A0A0D7A9A7</accession>
<gene>
    <name evidence="1" type="ORF">FISHEDRAFT_75557</name>
</gene>
<proteinExistence type="predicted"/>
<dbReference type="AlphaFoldDB" id="A0A0D7A9A7"/>
<dbReference type="OrthoDB" id="337038at2759"/>
<keyword evidence="2" id="KW-1185">Reference proteome</keyword>
<reference evidence="1 2" key="1">
    <citation type="journal article" date="2015" name="Fungal Genet. Biol.">
        <title>Evolution of novel wood decay mechanisms in Agaricales revealed by the genome sequences of Fistulina hepatica and Cylindrobasidium torrendii.</title>
        <authorList>
            <person name="Floudas D."/>
            <person name="Held B.W."/>
            <person name="Riley R."/>
            <person name="Nagy L.G."/>
            <person name="Koehler G."/>
            <person name="Ransdell A.S."/>
            <person name="Younus H."/>
            <person name="Chow J."/>
            <person name="Chiniquy J."/>
            <person name="Lipzen A."/>
            <person name="Tritt A."/>
            <person name="Sun H."/>
            <person name="Haridas S."/>
            <person name="LaButti K."/>
            <person name="Ohm R.A."/>
            <person name="Kues U."/>
            <person name="Blanchette R.A."/>
            <person name="Grigoriev I.V."/>
            <person name="Minto R.E."/>
            <person name="Hibbett D.S."/>
        </authorList>
    </citation>
    <scope>NUCLEOTIDE SEQUENCE [LARGE SCALE GENOMIC DNA]</scope>
    <source>
        <strain evidence="1 2">ATCC 64428</strain>
    </source>
</reference>
<dbReference type="Proteomes" id="UP000054144">
    <property type="component" value="Unassembled WGS sequence"/>
</dbReference>
<evidence type="ECO:0000313" key="2">
    <source>
        <dbReference type="Proteomes" id="UP000054144"/>
    </source>
</evidence>
<protein>
    <submittedName>
        <fullName evidence="1">Uncharacterized protein</fullName>
    </submittedName>
</protein>